<keyword evidence="2" id="KW-1185">Reference proteome</keyword>
<organism evidence="1 2">
    <name type="scientific">Pollutimonas nitritireducens</name>
    <dbReference type="NCBI Taxonomy" id="2045209"/>
    <lineage>
        <taxon>Bacteria</taxon>
        <taxon>Pseudomonadati</taxon>
        <taxon>Pseudomonadota</taxon>
        <taxon>Betaproteobacteria</taxon>
        <taxon>Burkholderiales</taxon>
        <taxon>Alcaligenaceae</taxon>
        <taxon>Pollutimonas</taxon>
    </lineage>
</organism>
<dbReference type="PANTHER" id="PTHR48228">
    <property type="entry name" value="SUCCINYL-COA--D-CITRAMALATE COA-TRANSFERASE"/>
    <property type="match status" value="1"/>
</dbReference>
<dbReference type="InterPro" id="IPR003673">
    <property type="entry name" value="CoA-Trfase_fam_III"/>
</dbReference>
<dbReference type="Pfam" id="PF02515">
    <property type="entry name" value="CoA_transf_3"/>
    <property type="match status" value="1"/>
</dbReference>
<comment type="caution">
    <text evidence="1">The sequence shown here is derived from an EMBL/GenBank/DDBJ whole genome shotgun (WGS) entry which is preliminary data.</text>
</comment>
<evidence type="ECO:0000313" key="1">
    <source>
        <dbReference type="EMBL" id="PLC53452.1"/>
    </source>
</evidence>
<dbReference type="InterPro" id="IPR023606">
    <property type="entry name" value="CoA-Trfase_III_dom_1_sf"/>
</dbReference>
<dbReference type="EMBL" id="PDNV01000008">
    <property type="protein sequence ID" value="PLC53452.1"/>
    <property type="molecule type" value="Genomic_DNA"/>
</dbReference>
<sequence>MQPPSAVTADRRHAAMPGITGEGSLPSAFPLTAFAVAAIGTAALALADYVDTRFGHSPAISIDRRLASFWFGTSLRPQGWQIPALRDPVTGDYQARDGWVRLHTNAPHHLVAALSVLGTRADPGEVARTIAHWHAAELEDAIVRAGGCAATMHGRDDWLRHPQGQAVRGEPVIHAEEASKGRTDQDTTSLARPLAGVKVLDLTRVLAGPVATRFLAGYGAQVLRIDPPFWTEPGMVPEVTLGKRCAQLDLRKAADLARLKELLALADVVVHGYRGDALDGLGLGTQARHALRPGLVDVSLNAYGWTGPWRSRRGFDSLVQMSDGIASAGMRYFGRDKPTPLPVQALDHATGYLVAAAVLRGLTRREQGGYGSVSRLSLARTGELLVSQRGGALTQTRGEDHAMEPETAADHAVDIEQTDWGPARRLKPPCELEGIPMRWDLPATALRSSAPHWA</sequence>
<dbReference type="SUPFAM" id="SSF89796">
    <property type="entry name" value="CoA-transferase family III (CaiB/BaiF)"/>
    <property type="match status" value="2"/>
</dbReference>
<reference evidence="1 2" key="1">
    <citation type="submission" date="2017-10" db="EMBL/GenBank/DDBJ databases">
        <title>Two draft genome sequences of Pusillimonas sp. strains isolated from a nitrate- and radionuclide-contaminated groundwater in Russia.</title>
        <authorList>
            <person name="Grouzdev D.S."/>
            <person name="Tourova T.P."/>
            <person name="Goeva M.A."/>
            <person name="Babich T.L."/>
            <person name="Sokolova D.S."/>
            <person name="Abdullin R."/>
            <person name="Poltaraus A.B."/>
            <person name="Toshchakov S.V."/>
            <person name="Nazina T.N."/>
        </authorList>
    </citation>
    <scope>NUCLEOTIDE SEQUENCE [LARGE SCALE GENOMIC DNA]</scope>
    <source>
        <strain evidence="1 2">JR1/69-2-13</strain>
    </source>
</reference>
<dbReference type="GO" id="GO:0016740">
    <property type="term" value="F:transferase activity"/>
    <property type="evidence" value="ECO:0007669"/>
    <property type="project" value="UniProtKB-KW"/>
</dbReference>
<gene>
    <name evidence="1" type="ORF">CR155_14100</name>
</gene>
<name>A0A2N4UEK3_9BURK</name>
<dbReference type="PANTHER" id="PTHR48228:SF4">
    <property type="entry name" value="BLR3030 PROTEIN"/>
    <property type="match status" value="1"/>
</dbReference>
<dbReference type="OrthoDB" id="9058532at2"/>
<keyword evidence="1" id="KW-0808">Transferase</keyword>
<dbReference type="InterPro" id="IPR050509">
    <property type="entry name" value="CoA-transferase_III"/>
</dbReference>
<dbReference type="AlphaFoldDB" id="A0A2N4UEK3"/>
<proteinExistence type="predicted"/>
<protein>
    <submittedName>
        <fullName evidence="1">Acyl-CoA transferase</fullName>
    </submittedName>
</protein>
<dbReference type="Proteomes" id="UP000234328">
    <property type="component" value="Unassembled WGS sequence"/>
</dbReference>
<dbReference type="Gene3D" id="3.40.50.10540">
    <property type="entry name" value="Crotonobetainyl-coa:carnitine coa-transferase, domain 1"/>
    <property type="match status" value="1"/>
</dbReference>
<evidence type="ECO:0000313" key="2">
    <source>
        <dbReference type="Proteomes" id="UP000234328"/>
    </source>
</evidence>
<accession>A0A2N4UEK3</accession>